<dbReference type="InterPro" id="IPR008462">
    <property type="entry name" value="CsbD"/>
</dbReference>
<dbReference type="Pfam" id="PF05532">
    <property type="entry name" value="CsbD"/>
    <property type="match status" value="1"/>
</dbReference>
<dbReference type="RefSeq" id="WP_203992951.1">
    <property type="nucleotide sequence ID" value="NZ_BOPG01000021.1"/>
</dbReference>
<feature type="domain" description="CsbD-like" evidence="3">
    <location>
        <begin position="5"/>
        <end position="56"/>
    </location>
</feature>
<feature type="compositionally biased region" description="Basic and acidic residues" evidence="2">
    <location>
        <begin position="46"/>
        <end position="57"/>
    </location>
</feature>
<evidence type="ECO:0000313" key="4">
    <source>
        <dbReference type="EMBL" id="GIJ55724.1"/>
    </source>
</evidence>
<evidence type="ECO:0000256" key="1">
    <source>
        <dbReference type="ARBA" id="ARBA00009129"/>
    </source>
</evidence>
<gene>
    <name evidence="4" type="ORF">Vau01_032400</name>
</gene>
<reference evidence="4" key="1">
    <citation type="submission" date="2021-01" db="EMBL/GenBank/DDBJ databases">
        <title>Whole genome shotgun sequence of Virgisporangium aurantiacum NBRC 16421.</title>
        <authorList>
            <person name="Komaki H."/>
            <person name="Tamura T."/>
        </authorList>
    </citation>
    <scope>NUCLEOTIDE SEQUENCE</scope>
    <source>
        <strain evidence="4">NBRC 16421</strain>
    </source>
</reference>
<organism evidence="4 5">
    <name type="scientific">Virgisporangium aurantiacum</name>
    <dbReference type="NCBI Taxonomy" id="175570"/>
    <lineage>
        <taxon>Bacteria</taxon>
        <taxon>Bacillati</taxon>
        <taxon>Actinomycetota</taxon>
        <taxon>Actinomycetes</taxon>
        <taxon>Micromonosporales</taxon>
        <taxon>Micromonosporaceae</taxon>
        <taxon>Virgisporangium</taxon>
    </lineage>
</organism>
<evidence type="ECO:0000259" key="3">
    <source>
        <dbReference type="Pfam" id="PF05532"/>
    </source>
</evidence>
<evidence type="ECO:0000256" key="2">
    <source>
        <dbReference type="SAM" id="MobiDB-lite"/>
    </source>
</evidence>
<dbReference type="Proteomes" id="UP000612585">
    <property type="component" value="Unassembled WGS sequence"/>
</dbReference>
<sequence>MATDDKIDNAAEDLSGKVKEGVGRATDDEQLETEGKTDQAKASVKKAGEKIKDVFRN</sequence>
<comment type="similarity">
    <text evidence="1">Belongs to the UPF0337 (CsbD) family.</text>
</comment>
<protein>
    <submittedName>
        <fullName evidence="4">CsbD family protein</fullName>
    </submittedName>
</protein>
<feature type="compositionally biased region" description="Basic and acidic residues" evidence="2">
    <location>
        <begin position="1"/>
        <end position="39"/>
    </location>
</feature>
<accession>A0A8J3Z1T6</accession>
<comment type="caution">
    <text evidence="4">The sequence shown here is derived from an EMBL/GenBank/DDBJ whole genome shotgun (WGS) entry which is preliminary data.</text>
</comment>
<dbReference type="AlphaFoldDB" id="A0A8J3Z1T6"/>
<keyword evidence="5" id="KW-1185">Reference proteome</keyword>
<proteinExistence type="inferred from homology"/>
<dbReference type="SUPFAM" id="SSF69047">
    <property type="entry name" value="Hypothetical protein YjbJ"/>
    <property type="match status" value="1"/>
</dbReference>
<name>A0A8J3Z1T6_9ACTN</name>
<evidence type="ECO:0000313" key="5">
    <source>
        <dbReference type="Proteomes" id="UP000612585"/>
    </source>
</evidence>
<feature type="region of interest" description="Disordered" evidence="2">
    <location>
        <begin position="1"/>
        <end position="57"/>
    </location>
</feature>
<dbReference type="EMBL" id="BOPG01000021">
    <property type="protein sequence ID" value="GIJ55724.1"/>
    <property type="molecule type" value="Genomic_DNA"/>
</dbReference>
<dbReference type="Gene3D" id="1.10.1470.10">
    <property type="entry name" value="YjbJ"/>
    <property type="match status" value="1"/>
</dbReference>
<dbReference type="InterPro" id="IPR036629">
    <property type="entry name" value="YjbJ_sf"/>
</dbReference>